<proteinExistence type="predicted"/>
<evidence type="ECO:0000313" key="3">
    <source>
        <dbReference type="EMBL" id="VAW64546.1"/>
    </source>
</evidence>
<gene>
    <name evidence="3" type="ORF">MNBD_GAMMA09-932</name>
</gene>
<sequence length="336" mass="38750">MKSVFIIGTQRSGSNLLRLMLNQLKEIASPHPPHILDRMIPLMGTYGDLKDDAKFKTLVDDVCRLVELNPVEWSDVTFDREKIFTQSENDRSLMSVYKAVYDTYAEHQNAHTWCCKSMANINYIDSIEAHFEQPKYIYLYRDGRDVALSFQKAVVGEKHMYNIAKDWADTQEIAVNLRSSIESEFFYSVSYEQLTQQPEETAQSLCKFLGVEFSSDMFDFHKSSEAKNAADSSDLWGNVTSPIQSNNSKKYKKEMSEDDIRIFESVAGKMLDQLNYERDFVAIGEETQYTAADIEAFNAENKRQKLAQLLNVNEEDKKRRQRQAGLLEEIKSRKVA</sequence>
<organism evidence="3">
    <name type="scientific">hydrothermal vent metagenome</name>
    <dbReference type="NCBI Taxonomy" id="652676"/>
    <lineage>
        <taxon>unclassified sequences</taxon>
        <taxon>metagenomes</taxon>
        <taxon>ecological metagenomes</taxon>
    </lineage>
</organism>
<dbReference type="EMBL" id="UOFI01000056">
    <property type="protein sequence ID" value="VAW64546.1"/>
    <property type="molecule type" value="Genomic_DNA"/>
</dbReference>
<dbReference type="SUPFAM" id="SSF52540">
    <property type="entry name" value="P-loop containing nucleoside triphosphate hydrolases"/>
    <property type="match status" value="1"/>
</dbReference>
<dbReference type="PANTHER" id="PTHR12788:SF10">
    <property type="entry name" value="PROTEIN-TYROSINE SULFOTRANSFERASE"/>
    <property type="match status" value="1"/>
</dbReference>
<dbReference type="GO" id="GO:0008476">
    <property type="term" value="F:protein-tyrosine sulfotransferase activity"/>
    <property type="evidence" value="ECO:0007669"/>
    <property type="project" value="InterPro"/>
</dbReference>
<protein>
    <submittedName>
        <fullName evidence="3">Sulfotransferase domain protein</fullName>
    </submittedName>
</protein>
<feature type="region of interest" description="Disordered" evidence="2">
    <location>
        <begin position="315"/>
        <end position="336"/>
    </location>
</feature>
<dbReference type="InterPro" id="IPR026634">
    <property type="entry name" value="TPST-like"/>
</dbReference>
<dbReference type="AlphaFoldDB" id="A0A3B0Y852"/>
<accession>A0A3B0Y852</accession>
<name>A0A3B0Y852_9ZZZZ</name>
<dbReference type="PANTHER" id="PTHR12788">
    <property type="entry name" value="PROTEIN-TYROSINE SULFOTRANSFERASE 2"/>
    <property type="match status" value="1"/>
</dbReference>
<dbReference type="Pfam" id="PF13469">
    <property type="entry name" value="Sulfotransfer_3"/>
    <property type="match status" value="1"/>
</dbReference>
<reference evidence="3" key="1">
    <citation type="submission" date="2018-06" db="EMBL/GenBank/DDBJ databases">
        <authorList>
            <person name="Zhirakovskaya E."/>
        </authorList>
    </citation>
    <scope>NUCLEOTIDE SEQUENCE</scope>
</reference>
<dbReference type="Gene3D" id="3.40.50.300">
    <property type="entry name" value="P-loop containing nucleotide triphosphate hydrolases"/>
    <property type="match status" value="1"/>
</dbReference>
<dbReference type="InterPro" id="IPR027417">
    <property type="entry name" value="P-loop_NTPase"/>
</dbReference>
<evidence type="ECO:0000256" key="2">
    <source>
        <dbReference type="SAM" id="MobiDB-lite"/>
    </source>
</evidence>
<keyword evidence="1 3" id="KW-0808">Transferase</keyword>
<evidence type="ECO:0000256" key="1">
    <source>
        <dbReference type="ARBA" id="ARBA00022679"/>
    </source>
</evidence>
<dbReference type="GO" id="GO:0005794">
    <property type="term" value="C:Golgi apparatus"/>
    <property type="evidence" value="ECO:0007669"/>
    <property type="project" value="UniProtKB-ARBA"/>
</dbReference>